<evidence type="ECO:0000256" key="3">
    <source>
        <dbReference type="ARBA" id="ARBA00023002"/>
    </source>
</evidence>
<dbReference type="InterPro" id="IPR002347">
    <property type="entry name" value="SDR_fam"/>
</dbReference>
<dbReference type="InterPro" id="IPR057326">
    <property type="entry name" value="KR_dom"/>
</dbReference>
<dbReference type="CDD" id="cd05233">
    <property type="entry name" value="SDR_c"/>
    <property type="match status" value="1"/>
</dbReference>
<evidence type="ECO:0000313" key="6">
    <source>
        <dbReference type="Proteomes" id="UP001287356"/>
    </source>
</evidence>
<keyword evidence="2" id="KW-0521">NADP</keyword>
<evidence type="ECO:0000259" key="4">
    <source>
        <dbReference type="SMART" id="SM00822"/>
    </source>
</evidence>
<dbReference type="SUPFAM" id="SSF51735">
    <property type="entry name" value="NAD(P)-binding Rossmann-fold domains"/>
    <property type="match status" value="1"/>
</dbReference>
<organism evidence="5 6">
    <name type="scientific">Lasiosphaeria ovina</name>
    <dbReference type="NCBI Taxonomy" id="92902"/>
    <lineage>
        <taxon>Eukaryota</taxon>
        <taxon>Fungi</taxon>
        <taxon>Dikarya</taxon>
        <taxon>Ascomycota</taxon>
        <taxon>Pezizomycotina</taxon>
        <taxon>Sordariomycetes</taxon>
        <taxon>Sordariomycetidae</taxon>
        <taxon>Sordariales</taxon>
        <taxon>Lasiosphaeriaceae</taxon>
        <taxon>Lasiosphaeria</taxon>
    </lineage>
</organism>
<keyword evidence="3" id="KW-0560">Oxidoreductase</keyword>
<comment type="caution">
    <text evidence="5">The sequence shown here is derived from an EMBL/GenBank/DDBJ whole genome shotgun (WGS) entry which is preliminary data.</text>
</comment>
<dbReference type="PRINTS" id="PR00080">
    <property type="entry name" value="SDRFAMILY"/>
</dbReference>
<comment type="similarity">
    <text evidence="1">Belongs to the short-chain dehydrogenases/reductases (SDR) family.</text>
</comment>
<dbReference type="AlphaFoldDB" id="A0AAE0NMB1"/>
<reference evidence="5" key="2">
    <citation type="submission" date="2023-06" db="EMBL/GenBank/DDBJ databases">
        <authorList>
            <consortium name="Lawrence Berkeley National Laboratory"/>
            <person name="Haridas S."/>
            <person name="Hensen N."/>
            <person name="Bonometti L."/>
            <person name="Westerberg I."/>
            <person name="Brannstrom I.O."/>
            <person name="Guillou S."/>
            <person name="Cros-Aarteil S."/>
            <person name="Calhoun S."/>
            <person name="Kuo A."/>
            <person name="Mondo S."/>
            <person name="Pangilinan J."/>
            <person name="Riley R."/>
            <person name="Labutti K."/>
            <person name="Andreopoulos B."/>
            <person name="Lipzen A."/>
            <person name="Chen C."/>
            <person name="Yanf M."/>
            <person name="Daum C."/>
            <person name="Ng V."/>
            <person name="Clum A."/>
            <person name="Steindorff A."/>
            <person name="Ohm R."/>
            <person name="Martin F."/>
            <person name="Silar P."/>
            <person name="Natvig D."/>
            <person name="Lalanne C."/>
            <person name="Gautier V."/>
            <person name="Ament-Velasquez S.L."/>
            <person name="Kruys A."/>
            <person name="Hutchinson M.I."/>
            <person name="Powell A.J."/>
            <person name="Barry K."/>
            <person name="Miller A.N."/>
            <person name="Grigoriev I.V."/>
            <person name="Debuchy R."/>
            <person name="Gladieux P."/>
            <person name="Thoren M.H."/>
            <person name="Johannesson H."/>
        </authorList>
    </citation>
    <scope>NUCLEOTIDE SEQUENCE</scope>
    <source>
        <strain evidence="5">CBS 958.72</strain>
    </source>
</reference>
<dbReference type="Pfam" id="PF13561">
    <property type="entry name" value="adh_short_C2"/>
    <property type="match status" value="1"/>
</dbReference>
<keyword evidence="6" id="KW-1185">Reference proteome</keyword>
<dbReference type="Proteomes" id="UP001287356">
    <property type="component" value="Unassembled WGS sequence"/>
</dbReference>
<dbReference type="PANTHER" id="PTHR43639">
    <property type="entry name" value="OXIDOREDUCTASE, SHORT-CHAIN DEHYDROGENASE/REDUCTASE FAMILY (AFU_ORTHOLOGUE AFUA_5G02870)"/>
    <property type="match status" value="1"/>
</dbReference>
<sequence>MASASTSLLTGKTAIVTGGTRNIGAGISRELALRGANVAMVYQNPATSATADAYARELEGLGSGICATAIVAHLSDAASPARIVQETLASFRVDKIDIIVNNAALGDWTATEAITLERFAAVMDTNVRAPLMLVQAALPHIPRGGRIINISSFATRTVNIGPGIPPMPLYVASKLAVEGLTQNWAVEFGQSRGITSNAVSVGFVETDLIAAMPAEQKEQIKAGNIWRVAADARAGTPDDVAQVVAFLASEGARWVTGSTVSANGGTVVI</sequence>
<accession>A0AAE0NMB1</accession>
<dbReference type="Gene3D" id="3.40.50.720">
    <property type="entry name" value="NAD(P)-binding Rossmann-like Domain"/>
    <property type="match status" value="1"/>
</dbReference>
<dbReference type="FunFam" id="3.40.50.720:FF:000084">
    <property type="entry name" value="Short-chain dehydrogenase reductase"/>
    <property type="match status" value="1"/>
</dbReference>
<feature type="domain" description="Ketoreductase" evidence="4">
    <location>
        <begin position="12"/>
        <end position="207"/>
    </location>
</feature>
<dbReference type="SMART" id="SM00822">
    <property type="entry name" value="PKS_KR"/>
    <property type="match status" value="1"/>
</dbReference>
<evidence type="ECO:0000256" key="2">
    <source>
        <dbReference type="ARBA" id="ARBA00022857"/>
    </source>
</evidence>
<dbReference type="EMBL" id="JAULSN010000001">
    <property type="protein sequence ID" value="KAK3384131.1"/>
    <property type="molecule type" value="Genomic_DNA"/>
</dbReference>
<gene>
    <name evidence="5" type="ORF">B0T24DRAFT_73431</name>
</gene>
<name>A0AAE0NMB1_9PEZI</name>
<protein>
    <recommendedName>
        <fullName evidence="4">Ketoreductase domain-containing protein</fullName>
    </recommendedName>
</protein>
<evidence type="ECO:0000313" key="5">
    <source>
        <dbReference type="EMBL" id="KAK3384131.1"/>
    </source>
</evidence>
<evidence type="ECO:0000256" key="1">
    <source>
        <dbReference type="ARBA" id="ARBA00006484"/>
    </source>
</evidence>
<dbReference type="InterPro" id="IPR036291">
    <property type="entry name" value="NAD(P)-bd_dom_sf"/>
</dbReference>
<dbReference type="PRINTS" id="PR00081">
    <property type="entry name" value="GDHRDH"/>
</dbReference>
<proteinExistence type="inferred from homology"/>
<dbReference type="PANTHER" id="PTHR43639:SF1">
    <property type="entry name" value="SHORT-CHAIN DEHYDROGENASE_REDUCTASE FAMILY PROTEIN"/>
    <property type="match status" value="1"/>
</dbReference>
<reference evidence="5" key="1">
    <citation type="journal article" date="2023" name="Mol. Phylogenet. Evol.">
        <title>Genome-scale phylogeny and comparative genomics of the fungal order Sordariales.</title>
        <authorList>
            <person name="Hensen N."/>
            <person name="Bonometti L."/>
            <person name="Westerberg I."/>
            <person name="Brannstrom I.O."/>
            <person name="Guillou S."/>
            <person name="Cros-Aarteil S."/>
            <person name="Calhoun S."/>
            <person name="Haridas S."/>
            <person name="Kuo A."/>
            <person name="Mondo S."/>
            <person name="Pangilinan J."/>
            <person name="Riley R."/>
            <person name="LaButti K."/>
            <person name="Andreopoulos B."/>
            <person name="Lipzen A."/>
            <person name="Chen C."/>
            <person name="Yan M."/>
            <person name="Daum C."/>
            <person name="Ng V."/>
            <person name="Clum A."/>
            <person name="Steindorff A."/>
            <person name="Ohm R.A."/>
            <person name="Martin F."/>
            <person name="Silar P."/>
            <person name="Natvig D.O."/>
            <person name="Lalanne C."/>
            <person name="Gautier V."/>
            <person name="Ament-Velasquez S.L."/>
            <person name="Kruys A."/>
            <person name="Hutchinson M.I."/>
            <person name="Powell A.J."/>
            <person name="Barry K."/>
            <person name="Miller A.N."/>
            <person name="Grigoriev I.V."/>
            <person name="Debuchy R."/>
            <person name="Gladieux P."/>
            <person name="Hiltunen Thoren M."/>
            <person name="Johannesson H."/>
        </authorList>
    </citation>
    <scope>NUCLEOTIDE SEQUENCE</scope>
    <source>
        <strain evidence="5">CBS 958.72</strain>
    </source>
</reference>
<dbReference type="GO" id="GO:0016491">
    <property type="term" value="F:oxidoreductase activity"/>
    <property type="evidence" value="ECO:0007669"/>
    <property type="project" value="UniProtKB-KW"/>
</dbReference>